<comment type="caution">
    <text evidence="3">The sequence shown here is derived from an EMBL/GenBank/DDBJ whole genome shotgun (WGS) entry which is preliminary data.</text>
</comment>
<feature type="transmembrane region" description="Helical" evidence="2">
    <location>
        <begin position="210"/>
        <end position="228"/>
    </location>
</feature>
<dbReference type="PANTHER" id="PTHR41282">
    <property type="entry name" value="CONSERVED TRANSMEMBRANE PROTEIN-RELATED"/>
    <property type="match status" value="1"/>
</dbReference>
<name>A0A934W2W7_9MICO</name>
<evidence type="ECO:0000256" key="1">
    <source>
        <dbReference type="SAM" id="MobiDB-lite"/>
    </source>
</evidence>
<feature type="transmembrane region" description="Helical" evidence="2">
    <location>
        <begin position="248"/>
        <end position="266"/>
    </location>
</feature>
<feature type="transmembrane region" description="Helical" evidence="2">
    <location>
        <begin position="134"/>
        <end position="156"/>
    </location>
</feature>
<keyword evidence="2" id="KW-0472">Membrane</keyword>
<keyword evidence="2" id="KW-0812">Transmembrane</keyword>
<evidence type="ECO:0000313" key="3">
    <source>
        <dbReference type="EMBL" id="MBK4348333.1"/>
    </source>
</evidence>
<feature type="region of interest" description="Disordered" evidence="1">
    <location>
        <begin position="1"/>
        <end position="29"/>
    </location>
</feature>
<evidence type="ECO:0000256" key="2">
    <source>
        <dbReference type="SAM" id="Phobius"/>
    </source>
</evidence>
<feature type="transmembrane region" description="Helical" evidence="2">
    <location>
        <begin position="60"/>
        <end position="77"/>
    </location>
</feature>
<reference evidence="3" key="1">
    <citation type="submission" date="2021-01" db="EMBL/GenBank/DDBJ databases">
        <title>Lacisediminihabitans sp. nov. strain G11-30, isolated from Antarctic Soil.</title>
        <authorList>
            <person name="Li J."/>
        </authorList>
    </citation>
    <scope>NUCLEOTIDE SEQUENCE</scope>
    <source>
        <strain evidence="3">G11-30</strain>
    </source>
</reference>
<dbReference type="PANTHER" id="PTHR41282:SF1">
    <property type="entry name" value="CONSERVED TRANSMEMBRANE PROTEIN-RELATED"/>
    <property type="match status" value="1"/>
</dbReference>
<dbReference type="Proteomes" id="UP000636458">
    <property type="component" value="Unassembled WGS sequence"/>
</dbReference>
<sequence length="277" mass="29218">MASSSNPAFNNSPAFSEKSSVAKKFPATPPADMTAEQLTELYSKPSATPAETDRMTYEDTVIKIVISFAILLAGAAIGWFVPILAIPAAIIGFVLALVNIFKKKPSPALVLAYAAVEGVFVGGITVFFESRYPGIAIQAVLGTAVVIAVTLALFASGKIRASAKATKVFLIAFVGYAVFSIVNLILMATGVNKDAFGLRSAEIGIPGTSISVPLGVIIGLLVVVMAAYSLVLDFDSIKTGVQRGAPRVYGWVAAFGIMVTVVWLYLEILRILALLRR</sequence>
<feature type="transmembrane region" description="Helical" evidence="2">
    <location>
        <begin position="83"/>
        <end position="101"/>
    </location>
</feature>
<dbReference type="Pfam" id="PF12811">
    <property type="entry name" value="BaxI_1"/>
    <property type="match status" value="1"/>
</dbReference>
<feature type="transmembrane region" description="Helical" evidence="2">
    <location>
        <begin position="108"/>
        <end position="128"/>
    </location>
</feature>
<keyword evidence="2" id="KW-1133">Transmembrane helix</keyword>
<feature type="transmembrane region" description="Helical" evidence="2">
    <location>
        <begin position="168"/>
        <end position="190"/>
    </location>
</feature>
<dbReference type="RefSeq" id="WP_200556550.1">
    <property type="nucleotide sequence ID" value="NZ_JAEPES010000004.1"/>
</dbReference>
<dbReference type="AlphaFoldDB" id="A0A934W2W7"/>
<dbReference type="InterPro" id="IPR010539">
    <property type="entry name" value="BaxI_1-like"/>
</dbReference>
<protein>
    <submittedName>
        <fullName evidence="3">Bax inhibitor-1/YccA family protein</fullName>
    </submittedName>
</protein>
<dbReference type="EMBL" id="JAEPES010000004">
    <property type="protein sequence ID" value="MBK4348333.1"/>
    <property type="molecule type" value="Genomic_DNA"/>
</dbReference>
<keyword evidence="4" id="KW-1185">Reference proteome</keyword>
<proteinExistence type="predicted"/>
<evidence type="ECO:0000313" key="4">
    <source>
        <dbReference type="Proteomes" id="UP000636458"/>
    </source>
</evidence>
<gene>
    <name evidence="3" type="ORF">IV501_11870</name>
</gene>
<organism evidence="3 4">
    <name type="scientific">Lacisediminihabitans changchengi</name>
    <dbReference type="NCBI Taxonomy" id="2787634"/>
    <lineage>
        <taxon>Bacteria</taxon>
        <taxon>Bacillati</taxon>
        <taxon>Actinomycetota</taxon>
        <taxon>Actinomycetes</taxon>
        <taxon>Micrococcales</taxon>
        <taxon>Microbacteriaceae</taxon>
        <taxon>Lacisediminihabitans</taxon>
    </lineage>
</organism>
<accession>A0A934W2W7</accession>
<feature type="compositionally biased region" description="Low complexity" evidence="1">
    <location>
        <begin position="1"/>
        <end position="16"/>
    </location>
</feature>